<evidence type="ECO:0000256" key="3">
    <source>
        <dbReference type="ARBA" id="ARBA00011245"/>
    </source>
</evidence>
<evidence type="ECO:0000256" key="2">
    <source>
        <dbReference type="ARBA" id="ARBA00005228"/>
    </source>
</evidence>
<feature type="domain" description="Peptidase S9A N-terminal" evidence="9">
    <location>
        <begin position="1"/>
        <end position="218"/>
    </location>
</feature>
<keyword evidence="5 7" id="KW-0378">Hydrolase</keyword>
<evidence type="ECO:0000313" key="10">
    <source>
        <dbReference type="EMBL" id="PWN35000.1"/>
    </source>
</evidence>
<keyword evidence="11" id="KW-1185">Reference proteome</keyword>
<dbReference type="GO" id="GO:0006508">
    <property type="term" value="P:proteolysis"/>
    <property type="evidence" value="ECO:0007669"/>
    <property type="project" value="UniProtKB-KW"/>
</dbReference>
<dbReference type="InterPro" id="IPR023302">
    <property type="entry name" value="Pept_S9A_N"/>
</dbReference>
<dbReference type="InterPro" id="IPR002470">
    <property type="entry name" value="Peptidase_S9A"/>
</dbReference>
<dbReference type="OrthoDB" id="248387at2759"/>
<evidence type="ECO:0000313" key="11">
    <source>
        <dbReference type="Proteomes" id="UP000245771"/>
    </source>
</evidence>
<dbReference type="GO" id="GO:0005829">
    <property type="term" value="C:cytosol"/>
    <property type="evidence" value="ECO:0007669"/>
    <property type="project" value="TreeGrafter"/>
</dbReference>
<dbReference type="RefSeq" id="XP_025355302.1">
    <property type="nucleotide sequence ID" value="XM_025500843.1"/>
</dbReference>
<dbReference type="GeneID" id="37022624"/>
<dbReference type="Gene3D" id="2.130.10.120">
    <property type="entry name" value="Prolyl oligopeptidase, N-terminal domain"/>
    <property type="match status" value="1"/>
</dbReference>
<dbReference type="SUPFAM" id="SSF53474">
    <property type="entry name" value="alpha/beta-Hydrolases"/>
    <property type="match status" value="1"/>
</dbReference>
<dbReference type="InterPro" id="IPR029058">
    <property type="entry name" value="AB_hydrolase_fold"/>
</dbReference>
<proteinExistence type="inferred from homology"/>
<evidence type="ECO:0000259" key="8">
    <source>
        <dbReference type="Pfam" id="PF00326"/>
    </source>
</evidence>
<comment type="catalytic activity">
    <reaction evidence="1">
        <text>Hydrolysis of Pro-|-Xaa &gt;&gt; Ala-|-Xaa in oligopeptides.</text>
        <dbReference type="EC" id="3.4.21.26"/>
    </reaction>
</comment>
<dbReference type="Pfam" id="PF00326">
    <property type="entry name" value="Peptidase_S9"/>
    <property type="match status" value="1"/>
</dbReference>
<organism evidence="10 11">
    <name type="scientific">Meira miltonrushii</name>
    <dbReference type="NCBI Taxonomy" id="1280837"/>
    <lineage>
        <taxon>Eukaryota</taxon>
        <taxon>Fungi</taxon>
        <taxon>Dikarya</taxon>
        <taxon>Basidiomycota</taxon>
        <taxon>Ustilaginomycotina</taxon>
        <taxon>Exobasidiomycetes</taxon>
        <taxon>Exobasidiales</taxon>
        <taxon>Brachybasidiaceae</taxon>
        <taxon>Meira</taxon>
    </lineage>
</organism>
<comment type="similarity">
    <text evidence="2 7">Belongs to the peptidase S9A family.</text>
</comment>
<dbReference type="PRINTS" id="PR00862">
    <property type="entry name" value="PROLIGOPTASE"/>
</dbReference>
<evidence type="ECO:0000256" key="6">
    <source>
        <dbReference type="ARBA" id="ARBA00022825"/>
    </source>
</evidence>
<accession>A0A316VC02</accession>
<dbReference type="InParanoid" id="A0A316VC02"/>
<evidence type="ECO:0000256" key="4">
    <source>
        <dbReference type="ARBA" id="ARBA00022670"/>
    </source>
</evidence>
<dbReference type="EMBL" id="KZ819603">
    <property type="protein sequence ID" value="PWN35000.1"/>
    <property type="molecule type" value="Genomic_DNA"/>
</dbReference>
<keyword evidence="6 7" id="KW-0720">Serine protease</keyword>
<feature type="domain" description="Peptidase S9 prolyl oligopeptidase catalytic" evidence="8">
    <location>
        <begin position="293"/>
        <end position="462"/>
    </location>
</feature>
<dbReference type="InterPro" id="IPR001375">
    <property type="entry name" value="Peptidase_S9_cat"/>
</dbReference>
<comment type="subunit">
    <text evidence="3">Monomer.</text>
</comment>
<dbReference type="Proteomes" id="UP000245771">
    <property type="component" value="Unassembled WGS sequence"/>
</dbReference>
<dbReference type="Pfam" id="PF02897">
    <property type="entry name" value="Peptidase_S9_N"/>
    <property type="match status" value="1"/>
</dbReference>
<dbReference type="Gene3D" id="3.40.50.1820">
    <property type="entry name" value="alpha/beta hydrolase"/>
    <property type="match status" value="1"/>
</dbReference>
<dbReference type="EC" id="3.4.21.-" evidence="7"/>
<evidence type="ECO:0000256" key="7">
    <source>
        <dbReference type="RuleBase" id="RU368024"/>
    </source>
</evidence>
<gene>
    <name evidence="10" type="ORF">FA14DRAFT_178388</name>
</gene>
<keyword evidence="4 7" id="KW-0645">Protease</keyword>
<protein>
    <recommendedName>
        <fullName evidence="7">Prolyl endopeptidase</fullName>
        <ecNumber evidence="7">3.4.21.-</ecNumber>
    </recommendedName>
</protein>
<dbReference type="PANTHER" id="PTHR42881">
    <property type="entry name" value="PROLYL ENDOPEPTIDASE"/>
    <property type="match status" value="1"/>
</dbReference>
<dbReference type="SUPFAM" id="SSF50993">
    <property type="entry name" value="Peptidase/esterase 'gauge' domain"/>
    <property type="match status" value="1"/>
</dbReference>
<dbReference type="GO" id="GO:0004252">
    <property type="term" value="F:serine-type endopeptidase activity"/>
    <property type="evidence" value="ECO:0007669"/>
    <property type="project" value="UniProtKB-UniRule"/>
</dbReference>
<sequence length="505" mass="57788">MYHTVGTDVKNDIVFLKPSTGDGQDLSYSFDVTIDRKVLVVYAFGDTGKPRLYATTLDQPLSEPRKWISISPDFELEFDYLTNVGNDYYFLARYDNESNQVIKYKLDFSKARHVNQLSDLKDKAELEPTVIPEDKNALIDIYTIFDYDKMMLCYTEDAQRKCFIYELQTGKRVQSILANQMGSSSSLASLTTGTEIFFWSWAYNTPGQLYYIKWNKDQGHATSELVHEAKLQSIDAKEFTVDLNWAVSKDSTKVPFYLFHRKGITFDGTRPVILNFYGAYRIIWLPYYSPTFMSWVRDYDAIFAFAYPRGGGEVKAEQWHLAGTKANKQKTIDDINAVIEYLINNKIAAKGKLIIYGQFAGSTSAMALVNQAQEGNIGVVTLQNGMFDFLRFPDSPANLISKLDEYGDPRKPEDFDWLRKLSPLHNVDQKKEYPAILFLPGDDVDSQWHGRKMVATLQHDLANNPNPFFYSTYDSKLSDEENLNNDPVYSIAFAAYVLGLQRVTH</sequence>
<dbReference type="InterPro" id="IPR051167">
    <property type="entry name" value="Prolyl_oligopep/macrocyclase"/>
</dbReference>
<evidence type="ECO:0000256" key="5">
    <source>
        <dbReference type="ARBA" id="ARBA00022801"/>
    </source>
</evidence>
<evidence type="ECO:0000259" key="9">
    <source>
        <dbReference type="Pfam" id="PF02897"/>
    </source>
</evidence>
<name>A0A316VC02_9BASI</name>
<dbReference type="PANTHER" id="PTHR42881:SF2">
    <property type="entry name" value="PROLYL ENDOPEPTIDASE"/>
    <property type="match status" value="1"/>
</dbReference>
<reference evidence="10 11" key="1">
    <citation type="journal article" date="2018" name="Mol. Biol. Evol.">
        <title>Broad Genomic Sampling Reveals a Smut Pathogenic Ancestry of the Fungal Clade Ustilaginomycotina.</title>
        <authorList>
            <person name="Kijpornyongpan T."/>
            <person name="Mondo S.J."/>
            <person name="Barry K."/>
            <person name="Sandor L."/>
            <person name="Lee J."/>
            <person name="Lipzen A."/>
            <person name="Pangilinan J."/>
            <person name="LaButti K."/>
            <person name="Hainaut M."/>
            <person name="Henrissat B."/>
            <person name="Grigoriev I.V."/>
            <person name="Spatafora J.W."/>
            <person name="Aime M.C."/>
        </authorList>
    </citation>
    <scope>NUCLEOTIDE SEQUENCE [LARGE SCALE GENOMIC DNA]</scope>
    <source>
        <strain evidence="10 11">MCA 3882</strain>
    </source>
</reference>
<dbReference type="GO" id="GO:0070012">
    <property type="term" value="F:oligopeptidase activity"/>
    <property type="evidence" value="ECO:0007669"/>
    <property type="project" value="TreeGrafter"/>
</dbReference>
<evidence type="ECO:0000256" key="1">
    <source>
        <dbReference type="ARBA" id="ARBA00001070"/>
    </source>
</evidence>
<dbReference type="AlphaFoldDB" id="A0A316VC02"/>